<keyword evidence="5" id="KW-1185">Reference proteome</keyword>
<accession>A0A815I316</accession>
<dbReference type="Proteomes" id="UP000682733">
    <property type="component" value="Unassembled WGS sequence"/>
</dbReference>
<dbReference type="OrthoDB" id="10042898at2759"/>
<dbReference type="EMBL" id="CAJNOK010005986">
    <property type="protein sequence ID" value="CAF0990084.1"/>
    <property type="molecule type" value="Genomic_DNA"/>
</dbReference>
<evidence type="ECO:0000313" key="3">
    <source>
        <dbReference type="EMBL" id="CAF3760225.1"/>
    </source>
</evidence>
<dbReference type="AlphaFoldDB" id="A0A815I316"/>
<dbReference type="Proteomes" id="UP000677228">
    <property type="component" value="Unassembled WGS sequence"/>
</dbReference>
<comment type="caution">
    <text evidence="2">The sequence shown here is derived from an EMBL/GenBank/DDBJ whole genome shotgun (WGS) entry which is preliminary data.</text>
</comment>
<evidence type="ECO:0000313" key="2">
    <source>
        <dbReference type="EMBL" id="CAF1359971.1"/>
    </source>
</evidence>
<dbReference type="Proteomes" id="UP000663829">
    <property type="component" value="Unassembled WGS sequence"/>
</dbReference>
<dbReference type="Proteomes" id="UP000681722">
    <property type="component" value="Unassembled WGS sequence"/>
</dbReference>
<proteinExistence type="predicted"/>
<sequence>MDICRSPLLKQNEAIFQFPSAAENVDIQGIVQWPFSIPRTGDRRQSTERIQTDIVANAMSKSIDVLNMAENQRRNSFMTADGMESTENLASSAPFNYASSSSLYRSTSRGNLGPISYPLVPLDLNNYPVNYDPHPEMVYRPNFDHITYKQDVAVRYLQPPTPPPPGPIVIREIRAPALPDAPPIVIKQRPPVALTPPPVIVRERPPEPPAIIPSRLVEKVIPPPPPAPRKVIIERMSALPPKPQPVIIEKWLPYKQQEQSRVIVQRAPALPPLPIQKNTIITWDAPSVDIIRNVQNLGTVRADPMVYYQQFGPTLTSSDYVLSQMSKYGVSYGYQTMYNNSARLMTAEGVDAFADHQASGQEILNGHYSSGYVSETDSDSDVFLDNNATSNAATVSYNFEHYYSQTDRRSRHSSTGEHHVIR</sequence>
<dbReference type="EMBL" id="CAJNOQ010015354">
    <property type="protein sequence ID" value="CAF1359971.1"/>
    <property type="molecule type" value="Genomic_DNA"/>
</dbReference>
<gene>
    <name evidence="2" type="ORF">GPM918_LOCUS31329</name>
    <name evidence="1" type="ORF">OVA965_LOCUS14028</name>
    <name evidence="4" type="ORF">SRO942_LOCUS31965</name>
    <name evidence="3" type="ORF">TMI583_LOCUS14033</name>
</gene>
<evidence type="ECO:0000313" key="5">
    <source>
        <dbReference type="Proteomes" id="UP000663829"/>
    </source>
</evidence>
<evidence type="ECO:0000313" key="4">
    <source>
        <dbReference type="EMBL" id="CAF4237198.1"/>
    </source>
</evidence>
<dbReference type="EMBL" id="CAJOBC010069334">
    <property type="protein sequence ID" value="CAF4237198.1"/>
    <property type="molecule type" value="Genomic_DNA"/>
</dbReference>
<evidence type="ECO:0000313" key="1">
    <source>
        <dbReference type="EMBL" id="CAF0990084.1"/>
    </source>
</evidence>
<organism evidence="2 5">
    <name type="scientific">Didymodactylos carnosus</name>
    <dbReference type="NCBI Taxonomy" id="1234261"/>
    <lineage>
        <taxon>Eukaryota</taxon>
        <taxon>Metazoa</taxon>
        <taxon>Spiralia</taxon>
        <taxon>Gnathifera</taxon>
        <taxon>Rotifera</taxon>
        <taxon>Eurotatoria</taxon>
        <taxon>Bdelloidea</taxon>
        <taxon>Philodinida</taxon>
        <taxon>Philodinidae</taxon>
        <taxon>Didymodactylos</taxon>
    </lineage>
</organism>
<name>A0A815I316_9BILA</name>
<protein>
    <submittedName>
        <fullName evidence="2">Uncharacterized protein</fullName>
    </submittedName>
</protein>
<reference evidence="2" key="1">
    <citation type="submission" date="2021-02" db="EMBL/GenBank/DDBJ databases">
        <authorList>
            <person name="Nowell W R."/>
        </authorList>
    </citation>
    <scope>NUCLEOTIDE SEQUENCE</scope>
</reference>
<dbReference type="EMBL" id="CAJOBA010005994">
    <property type="protein sequence ID" value="CAF3760225.1"/>
    <property type="molecule type" value="Genomic_DNA"/>
</dbReference>